<dbReference type="GO" id="GO:0046961">
    <property type="term" value="F:proton-transporting ATPase activity, rotational mechanism"/>
    <property type="evidence" value="ECO:0007669"/>
    <property type="project" value="InterPro"/>
</dbReference>
<evidence type="ECO:0000313" key="3">
    <source>
        <dbReference type="EMBL" id="GMA29110.1"/>
    </source>
</evidence>
<evidence type="ECO:0000256" key="2">
    <source>
        <dbReference type="ARBA" id="ARBA00023065"/>
    </source>
</evidence>
<keyword evidence="2" id="KW-0406">Ion transport</keyword>
<evidence type="ECO:0000313" key="4">
    <source>
        <dbReference type="Proteomes" id="UP001157160"/>
    </source>
</evidence>
<name>A0AA37UGN2_9MICO</name>
<proteinExistence type="predicted"/>
<reference evidence="3 4" key="1">
    <citation type="journal article" date="2014" name="Int. J. Syst. Evol. Microbiol.">
        <title>Complete genome sequence of Corynebacterium casei LMG S-19264T (=DSM 44701T), isolated from a smear-ripened cheese.</title>
        <authorList>
            <consortium name="US DOE Joint Genome Institute (JGI-PGF)"/>
            <person name="Walter F."/>
            <person name="Albersmeier A."/>
            <person name="Kalinowski J."/>
            <person name="Ruckert C."/>
        </authorList>
    </citation>
    <scope>NUCLEOTIDE SEQUENCE [LARGE SCALE GENOMIC DNA]</scope>
    <source>
        <strain evidence="3 4">NBRC 112289</strain>
    </source>
</reference>
<accession>A0AA37UGN2</accession>
<sequence>MLVAIITAGVAAVVGIVLGVLLGASPHPRHVFAFSGSAYGSVVGAVLRSARAGNAAVGAVDDDGAT</sequence>
<keyword evidence="1" id="KW-0813">Transport</keyword>
<dbReference type="Proteomes" id="UP001157160">
    <property type="component" value="Unassembled WGS sequence"/>
</dbReference>
<dbReference type="GO" id="GO:0033179">
    <property type="term" value="C:proton-transporting V-type ATPase, V0 domain"/>
    <property type="evidence" value="ECO:0007669"/>
    <property type="project" value="InterPro"/>
</dbReference>
<evidence type="ECO:0000256" key="1">
    <source>
        <dbReference type="ARBA" id="ARBA00022448"/>
    </source>
</evidence>
<protein>
    <submittedName>
        <fullName evidence="3">Uncharacterized protein</fullName>
    </submittedName>
</protein>
<organism evidence="3 4">
    <name type="scientific">Arenivirga flava</name>
    <dbReference type="NCBI Taxonomy" id="1930060"/>
    <lineage>
        <taxon>Bacteria</taxon>
        <taxon>Bacillati</taxon>
        <taxon>Actinomycetota</taxon>
        <taxon>Actinomycetes</taxon>
        <taxon>Micrococcales</taxon>
        <taxon>Microbacteriaceae</taxon>
        <taxon>Arenivirga</taxon>
    </lineage>
</organism>
<dbReference type="EMBL" id="BSUL01000001">
    <property type="protein sequence ID" value="GMA29110.1"/>
    <property type="molecule type" value="Genomic_DNA"/>
</dbReference>
<comment type="caution">
    <text evidence="3">The sequence shown here is derived from an EMBL/GenBank/DDBJ whole genome shotgun (WGS) entry which is preliminary data.</text>
</comment>
<dbReference type="PRINTS" id="PR00122">
    <property type="entry name" value="VACATPASE"/>
</dbReference>
<keyword evidence="4" id="KW-1185">Reference proteome</keyword>
<gene>
    <name evidence="3" type="ORF">GCM10025874_23630</name>
</gene>
<dbReference type="AlphaFoldDB" id="A0AA37UGN2"/>
<dbReference type="InterPro" id="IPR000245">
    <property type="entry name" value="ATPase_proteolipid_csu"/>
</dbReference>